<dbReference type="RefSeq" id="WP_234623861.1">
    <property type="nucleotide sequence ID" value="NZ_JAHWXT010000005.1"/>
</dbReference>
<dbReference type="InterPro" id="IPR032620">
    <property type="entry name" value="DUF4882"/>
</dbReference>
<feature type="signal peptide" evidence="1">
    <location>
        <begin position="1"/>
        <end position="19"/>
    </location>
</feature>
<protein>
    <submittedName>
        <fullName evidence="2">DUF4882 domain-containing protein</fullName>
    </submittedName>
</protein>
<sequence length="270" mass="28871">MRKILLGILVGVISATSWGACSYNFDLTQLQIDTYNNTHSRKKELMTTINTSAQEGTSVIKLIGNPTVDQVLTSGAALNNTPDKTVVNNGIIAFESEIDTSQLQSILAGSTQEIQQMGFVMVGSSASGLELGISIGQSLVNNSPSSTNGNHLVIMGGSYKYTNGQPILKDIDPRSFSIQVPSNGKVRFGAYINQQSKQIGFIVNGVNYGYMNVTANNPITKIGFLAESQGAPYANSKFIGKSVSLKLITDHTQMTQTYPTGTKDICGNTI</sequence>
<name>A0A8X8GIQ9_ACIGI</name>
<dbReference type="PROSITE" id="PS51257">
    <property type="entry name" value="PROKAR_LIPOPROTEIN"/>
    <property type="match status" value="1"/>
</dbReference>
<proteinExistence type="predicted"/>
<evidence type="ECO:0000313" key="2">
    <source>
        <dbReference type="EMBL" id="MCF0265848.1"/>
    </source>
</evidence>
<evidence type="ECO:0000256" key="1">
    <source>
        <dbReference type="SAM" id="SignalP"/>
    </source>
</evidence>
<evidence type="ECO:0000313" key="3">
    <source>
        <dbReference type="Proteomes" id="UP000887320"/>
    </source>
</evidence>
<keyword evidence="1" id="KW-0732">Signal</keyword>
<comment type="caution">
    <text evidence="2">The sequence shown here is derived from an EMBL/GenBank/DDBJ whole genome shotgun (WGS) entry which is preliminary data.</text>
</comment>
<dbReference type="EMBL" id="JAHWXT010000005">
    <property type="protein sequence ID" value="MCF0265848.1"/>
    <property type="molecule type" value="Genomic_DNA"/>
</dbReference>
<accession>A0A8X8GIQ9</accession>
<reference evidence="2" key="1">
    <citation type="submission" date="2021-07" db="EMBL/GenBank/DDBJ databases">
        <authorList>
            <person name="Fernandez M."/>
            <person name="Pereira P."/>
            <person name="Torres Tejerizo G.A."/>
            <person name="Gonzalez P."/>
            <person name="Agostini E."/>
        </authorList>
    </citation>
    <scope>NUCLEOTIDE SEQUENCE</scope>
    <source>
        <strain evidence="2">SFC 500-1A</strain>
    </source>
</reference>
<dbReference type="AlphaFoldDB" id="A0A8X8GIQ9"/>
<dbReference type="Proteomes" id="UP000887320">
    <property type="component" value="Unassembled WGS sequence"/>
</dbReference>
<dbReference type="Pfam" id="PF16223">
    <property type="entry name" value="DUF4882"/>
    <property type="match status" value="1"/>
</dbReference>
<feature type="chain" id="PRO_5036468893" evidence="1">
    <location>
        <begin position="20"/>
        <end position="270"/>
    </location>
</feature>
<gene>
    <name evidence="2" type="ORF">KW868_15490</name>
</gene>
<organism evidence="2 3">
    <name type="scientific">Acinetobacter guillouiae</name>
    <name type="common">Acinetobacter genomosp. 11</name>
    <dbReference type="NCBI Taxonomy" id="106649"/>
    <lineage>
        <taxon>Bacteria</taxon>
        <taxon>Pseudomonadati</taxon>
        <taxon>Pseudomonadota</taxon>
        <taxon>Gammaproteobacteria</taxon>
        <taxon>Moraxellales</taxon>
        <taxon>Moraxellaceae</taxon>
        <taxon>Acinetobacter</taxon>
    </lineage>
</organism>